<dbReference type="GO" id="GO:0046933">
    <property type="term" value="F:proton-transporting ATP synthase activity, rotational mechanism"/>
    <property type="evidence" value="ECO:0007669"/>
    <property type="project" value="UniProtKB-UniRule"/>
</dbReference>
<dbReference type="HAMAP" id="MF_01393">
    <property type="entry name" value="ATP_synth_a_bact"/>
    <property type="match status" value="1"/>
</dbReference>
<evidence type="ECO:0000256" key="12">
    <source>
        <dbReference type="HAMAP-Rule" id="MF_01393"/>
    </source>
</evidence>
<dbReference type="SUPFAM" id="SSF81336">
    <property type="entry name" value="F1F0 ATP synthase subunit A"/>
    <property type="match status" value="1"/>
</dbReference>
<evidence type="ECO:0000256" key="13">
    <source>
        <dbReference type="RuleBase" id="RU000483"/>
    </source>
</evidence>
<reference evidence="14 15" key="1">
    <citation type="journal article" date="2018" name="MBio">
        <title>Insights into the evolution of host association through the isolation and characterization of a novel human periodontal pathobiont, Desulfobulbus oralis.</title>
        <authorList>
            <person name="Cross K.L."/>
            <person name="Chirania P."/>
            <person name="Xiong W."/>
            <person name="Beall C.J."/>
            <person name="Elkins J.G."/>
            <person name="Giannone R.J."/>
            <person name="Griffen A.L."/>
            <person name="Guss A.M."/>
            <person name="Hettich R.L."/>
            <person name="Joshi S.S."/>
            <person name="Mokrzan E.M."/>
            <person name="Martin R.K."/>
            <person name="Zhulin I.B."/>
            <person name="Leys E.J."/>
            <person name="Podar M."/>
        </authorList>
    </citation>
    <scope>NUCLEOTIDE SEQUENCE [LARGE SCALE GENOMIC DNA]</scope>
    <source>
        <strain evidence="14 15">ORNL</strain>
    </source>
</reference>
<comment type="function">
    <text evidence="12 13">Key component of the proton channel; it plays a direct role in the translocation of protons across the membrane.</text>
</comment>
<evidence type="ECO:0000256" key="6">
    <source>
        <dbReference type="ARBA" id="ARBA00022692"/>
    </source>
</evidence>
<feature type="transmembrane region" description="Helical" evidence="12">
    <location>
        <begin position="35"/>
        <end position="56"/>
    </location>
</feature>
<evidence type="ECO:0000313" key="14">
    <source>
        <dbReference type="EMBL" id="AVD70841.1"/>
    </source>
</evidence>
<feature type="transmembrane region" description="Helical" evidence="12">
    <location>
        <begin position="191"/>
        <end position="209"/>
    </location>
</feature>
<dbReference type="PANTHER" id="PTHR42823">
    <property type="entry name" value="ATP SYNTHASE SUBUNIT A, CHLOROPLASTIC"/>
    <property type="match status" value="1"/>
</dbReference>
<dbReference type="InterPro" id="IPR035908">
    <property type="entry name" value="F0_ATP_A_sf"/>
</dbReference>
<evidence type="ECO:0000313" key="15">
    <source>
        <dbReference type="Proteomes" id="UP000239867"/>
    </source>
</evidence>
<keyword evidence="11 12" id="KW-0066">ATP synthesis</keyword>
<dbReference type="KEGG" id="deo:CAY53_04555"/>
<organism evidence="14 15">
    <name type="scientific">Desulfobulbus oralis</name>
    <dbReference type="NCBI Taxonomy" id="1986146"/>
    <lineage>
        <taxon>Bacteria</taxon>
        <taxon>Pseudomonadati</taxon>
        <taxon>Thermodesulfobacteriota</taxon>
        <taxon>Desulfobulbia</taxon>
        <taxon>Desulfobulbales</taxon>
        <taxon>Desulfobulbaceae</taxon>
        <taxon>Desulfobulbus</taxon>
    </lineage>
</organism>
<evidence type="ECO:0000256" key="4">
    <source>
        <dbReference type="ARBA" id="ARBA00022475"/>
    </source>
</evidence>
<dbReference type="GO" id="GO:0042777">
    <property type="term" value="P:proton motive force-driven plasma membrane ATP synthesis"/>
    <property type="evidence" value="ECO:0007669"/>
    <property type="project" value="TreeGrafter"/>
</dbReference>
<dbReference type="GO" id="GO:0005886">
    <property type="term" value="C:plasma membrane"/>
    <property type="evidence" value="ECO:0007669"/>
    <property type="project" value="UniProtKB-SubCell"/>
</dbReference>
<dbReference type="GO" id="GO:0045259">
    <property type="term" value="C:proton-transporting ATP synthase complex"/>
    <property type="evidence" value="ECO:0007669"/>
    <property type="project" value="UniProtKB-KW"/>
</dbReference>
<dbReference type="InterPro" id="IPR023011">
    <property type="entry name" value="ATP_synth_F0_asu_AS"/>
</dbReference>
<dbReference type="NCBIfam" id="TIGR01131">
    <property type="entry name" value="ATP_synt_6_or_A"/>
    <property type="match status" value="1"/>
</dbReference>
<evidence type="ECO:0000256" key="11">
    <source>
        <dbReference type="ARBA" id="ARBA00023310"/>
    </source>
</evidence>
<dbReference type="InterPro" id="IPR000568">
    <property type="entry name" value="ATP_synth_F0_asu"/>
</dbReference>
<dbReference type="AlphaFoldDB" id="A0A2L1GMD1"/>
<gene>
    <name evidence="12" type="primary">atpB</name>
    <name evidence="14" type="ORF">CAY53_04555</name>
</gene>
<sequence length="240" mass="26643">MEHPILFISLVLQALGLPVPHTVVGHSFIEQLCTPYMTYTWFVMAFLVMVSCMTLGKMELVPGSGQNFWEVIIGGLMGMLEENLGEKGAKMLFPMMATFFLYILTSNMIGLIPGFTSPTANLNITLAMTIVVWLTHHYLGFKYHGLHYYRHFMGPNKWLAPLMFVLEVVGNLARLVSLSMRLFGNIFAKEVLLSVLFMLAGAFFAPLPILMLGVLVSVIQAVVFVLLSTIYCAGSMAPAH</sequence>
<keyword evidence="6 12" id="KW-0812">Transmembrane</keyword>
<accession>A0A2L1GMD1</accession>
<evidence type="ECO:0000256" key="9">
    <source>
        <dbReference type="ARBA" id="ARBA00023065"/>
    </source>
</evidence>
<dbReference type="Proteomes" id="UP000239867">
    <property type="component" value="Chromosome"/>
</dbReference>
<comment type="similarity">
    <text evidence="2 12 13">Belongs to the ATPase A chain family.</text>
</comment>
<comment type="subcellular location">
    <subcellularLocation>
        <location evidence="12 13">Cell membrane</location>
        <topology evidence="12 13">Multi-pass membrane protein</topology>
    </subcellularLocation>
    <subcellularLocation>
        <location evidence="1">Membrane</location>
        <topology evidence="1">Multi-pass membrane protein</topology>
    </subcellularLocation>
</comment>
<keyword evidence="5 12" id="KW-0138">CF(0)</keyword>
<keyword evidence="4 12" id="KW-1003">Cell membrane</keyword>
<feature type="transmembrane region" description="Helical" evidence="12">
    <location>
        <begin position="159"/>
        <end position="179"/>
    </location>
</feature>
<dbReference type="RefSeq" id="WP_104936127.1">
    <property type="nucleotide sequence ID" value="NZ_CP021255.1"/>
</dbReference>
<dbReference type="Gene3D" id="1.20.120.220">
    <property type="entry name" value="ATP synthase, F0 complex, subunit A"/>
    <property type="match status" value="1"/>
</dbReference>
<evidence type="ECO:0000256" key="2">
    <source>
        <dbReference type="ARBA" id="ARBA00006810"/>
    </source>
</evidence>
<evidence type="ECO:0000256" key="8">
    <source>
        <dbReference type="ARBA" id="ARBA00022989"/>
    </source>
</evidence>
<keyword evidence="15" id="KW-1185">Reference proteome</keyword>
<dbReference type="EMBL" id="CP021255">
    <property type="protein sequence ID" value="AVD70841.1"/>
    <property type="molecule type" value="Genomic_DNA"/>
</dbReference>
<evidence type="ECO:0000256" key="3">
    <source>
        <dbReference type="ARBA" id="ARBA00022448"/>
    </source>
</evidence>
<name>A0A2L1GMD1_9BACT</name>
<feature type="transmembrane region" description="Helical" evidence="12">
    <location>
        <begin position="120"/>
        <end position="139"/>
    </location>
</feature>
<feature type="transmembrane region" description="Helical" evidence="12">
    <location>
        <begin position="91"/>
        <end position="113"/>
    </location>
</feature>
<protein>
    <recommendedName>
        <fullName evidence="12 13">ATP synthase subunit a</fullName>
    </recommendedName>
    <alternativeName>
        <fullName evidence="12">ATP synthase F0 sector subunit a</fullName>
    </alternativeName>
    <alternativeName>
        <fullName evidence="12">F-ATPase subunit 6</fullName>
    </alternativeName>
</protein>
<keyword evidence="7 12" id="KW-0375">Hydrogen ion transport</keyword>
<keyword evidence="10 12" id="KW-0472">Membrane</keyword>
<keyword evidence="3 12" id="KW-0813">Transport</keyword>
<feature type="transmembrane region" description="Helical" evidence="12">
    <location>
        <begin position="215"/>
        <end position="234"/>
    </location>
</feature>
<dbReference type="Pfam" id="PF00119">
    <property type="entry name" value="ATP-synt_A"/>
    <property type="match status" value="1"/>
</dbReference>
<dbReference type="InterPro" id="IPR045082">
    <property type="entry name" value="ATP_syn_F0_a_bact/chloroplast"/>
</dbReference>
<dbReference type="PROSITE" id="PS00449">
    <property type="entry name" value="ATPASE_A"/>
    <property type="match status" value="1"/>
</dbReference>
<dbReference type="PRINTS" id="PR00123">
    <property type="entry name" value="ATPASEA"/>
</dbReference>
<dbReference type="PANTHER" id="PTHR42823:SF3">
    <property type="entry name" value="ATP SYNTHASE SUBUNIT A, CHLOROPLASTIC"/>
    <property type="match status" value="1"/>
</dbReference>
<evidence type="ECO:0000256" key="1">
    <source>
        <dbReference type="ARBA" id="ARBA00004141"/>
    </source>
</evidence>
<proteinExistence type="inferred from homology"/>
<keyword evidence="9 12" id="KW-0406">Ion transport</keyword>
<keyword evidence="8 12" id="KW-1133">Transmembrane helix</keyword>
<evidence type="ECO:0000256" key="5">
    <source>
        <dbReference type="ARBA" id="ARBA00022547"/>
    </source>
</evidence>
<dbReference type="CDD" id="cd00310">
    <property type="entry name" value="ATP-synt_Fo_a_6"/>
    <property type="match status" value="1"/>
</dbReference>
<evidence type="ECO:0000256" key="10">
    <source>
        <dbReference type="ARBA" id="ARBA00023136"/>
    </source>
</evidence>
<dbReference type="OrthoDB" id="9789241at2"/>
<evidence type="ECO:0000256" key="7">
    <source>
        <dbReference type="ARBA" id="ARBA00022781"/>
    </source>
</evidence>